<accession>A0A5N6GDU8</accession>
<evidence type="ECO:0000256" key="1">
    <source>
        <dbReference type="SAM" id="Phobius"/>
    </source>
</evidence>
<reference evidence="2" key="1">
    <citation type="submission" date="2019-04" db="EMBL/GenBank/DDBJ databases">
        <title>Friends and foes A comparative genomics study of 23 Aspergillus species from section Flavi.</title>
        <authorList>
            <consortium name="DOE Joint Genome Institute"/>
            <person name="Kjaerbolling I."/>
            <person name="Vesth T."/>
            <person name="Frisvad J.C."/>
            <person name="Nybo J.L."/>
            <person name="Theobald S."/>
            <person name="Kildgaard S."/>
            <person name="Isbrandt T."/>
            <person name="Kuo A."/>
            <person name="Sato A."/>
            <person name="Lyhne E.K."/>
            <person name="Kogle M.E."/>
            <person name="Wiebenga A."/>
            <person name="Kun R.S."/>
            <person name="Lubbers R.J."/>
            <person name="Makela M.R."/>
            <person name="Barry K."/>
            <person name="Chovatia M."/>
            <person name="Clum A."/>
            <person name="Daum C."/>
            <person name="Haridas S."/>
            <person name="He G."/>
            <person name="LaButti K."/>
            <person name="Lipzen A."/>
            <person name="Mondo S."/>
            <person name="Riley R."/>
            <person name="Salamov A."/>
            <person name="Simmons B.A."/>
            <person name="Magnuson J.K."/>
            <person name="Henrissat B."/>
            <person name="Mortensen U.H."/>
            <person name="Larsen T.O."/>
            <person name="Devries R.P."/>
            <person name="Grigoriev I.V."/>
            <person name="Machida M."/>
            <person name="Baker S.E."/>
            <person name="Andersen M.R."/>
        </authorList>
    </citation>
    <scope>NUCLEOTIDE SEQUENCE [LARGE SCALE GENOMIC DNA]</scope>
    <source>
        <strain evidence="2">CBS 121.62</strain>
    </source>
</reference>
<dbReference type="Proteomes" id="UP000325434">
    <property type="component" value="Unassembled WGS sequence"/>
</dbReference>
<proteinExistence type="predicted"/>
<keyword evidence="1" id="KW-1133">Transmembrane helix</keyword>
<organism evidence="2">
    <name type="scientific">Aspergillus flavus</name>
    <dbReference type="NCBI Taxonomy" id="5059"/>
    <lineage>
        <taxon>Eukaryota</taxon>
        <taxon>Fungi</taxon>
        <taxon>Dikarya</taxon>
        <taxon>Ascomycota</taxon>
        <taxon>Pezizomycotina</taxon>
        <taxon>Eurotiomycetes</taxon>
        <taxon>Eurotiomycetidae</taxon>
        <taxon>Eurotiales</taxon>
        <taxon>Aspergillaceae</taxon>
        <taxon>Aspergillus</taxon>
        <taxon>Aspergillus subgen. Circumdati</taxon>
    </lineage>
</organism>
<feature type="transmembrane region" description="Helical" evidence="1">
    <location>
        <begin position="104"/>
        <end position="125"/>
    </location>
</feature>
<protein>
    <submittedName>
        <fullName evidence="2">Uncharacterized protein</fullName>
    </submittedName>
</protein>
<keyword evidence="1" id="KW-0812">Transmembrane</keyword>
<gene>
    <name evidence="2" type="ORF">BDV35DRAFT_375118</name>
</gene>
<dbReference type="EMBL" id="ML734861">
    <property type="protein sequence ID" value="KAB8239915.1"/>
    <property type="molecule type" value="Genomic_DNA"/>
</dbReference>
<sequence length="146" mass="16839">MCYIVNRMTFISALVGEVRKEYLNPLRDHLASLNGQGNNSARRKLCSSYTRLEKIPAENPRRFLLQETLFPCISHVFSRSHGSDRNPQQWNSKQQSSWNAPSHFVLPFCIVPFIGIVTCTVVMVVRRTTTDFREEYPGDELQDKFG</sequence>
<dbReference type="AlphaFoldDB" id="A0A5N6GDU8"/>
<keyword evidence="1" id="KW-0472">Membrane</keyword>
<name>A0A5N6GDU8_ASPFL</name>
<evidence type="ECO:0000313" key="2">
    <source>
        <dbReference type="EMBL" id="KAB8239915.1"/>
    </source>
</evidence>